<dbReference type="SUPFAM" id="SSF53474">
    <property type="entry name" value="alpha/beta-Hydrolases"/>
    <property type="match status" value="1"/>
</dbReference>
<dbReference type="InterPro" id="IPR029058">
    <property type="entry name" value="AB_hydrolase_fold"/>
</dbReference>
<dbReference type="Proteomes" id="UP000294692">
    <property type="component" value="Unassembled WGS sequence"/>
</dbReference>
<dbReference type="EMBL" id="SMBX01000005">
    <property type="protein sequence ID" value="TCU98521.1"/>
    <property type="molecule type" value="Genomic_DNA"/>
</dbReference>
<keyword evidence="2" id="KW-0378">Hydrolase</keyword>
<evidence type="ECO:0000313" key="4">
    <source>
        <dbReference type="EMBL" id="TCU98521.1"/>
    </source>
</evidence>
<dbReference type="RefSeq" id="WP_132477178.1">
    <property type="nucleotide sequence ID" value="NZ_JBHRVM010000001.1"/>
</dbReference>
<name>A0A4R3V4Q5_9BURK</name>
<dbReference type="InterPro" id="IPR003140">
    <property type="entry name" value="PLipase/COase/thioEstase"/>
</dbReference>
<evidence type="ECO:0000313" key="5">
    <source>
        <dbReference type="Proteomes" id="UP000294692"/>
    </source>
</evidence>
<proteinExistence type="inferred from homology"/>
<feature type="domain" description="Phospholipase/carboxylesterase/thioesterase" evidence="3">
    <location>
        <begin position="13"/>
        <end position="222"/>
    </location>
</feature>
<evidence type="ECO:0000259" key="3">
    <source>
        <dbReference type="Pfam" id="PF02230"/>
    </source>
</evidence>
<reference evidence="4 5" key="1">
    <citation type="submission" date="2019-03" db="EMBL/GenBank/DDBJ databases">
        <title>Genomic Encyclopedia of Type Strains, Phase IV (KMG-IV): sequencing the most valuable type-strain genomes for metagenomic binning, comparative biology and taxonomic classification.</title>
        <authorList>
            <person name="Goeker M."/>
        </authorList>
    </citation>
    <scope>NUCLEOTIDE SEQUENCE [LARGE SCALE GENOMIC DNA]</scope>
    <source>
        <strain evidence="4 5">DSM 100048</strain>
    </source>
</reference>
<dbReference type="GO" id="GO:0016787">
    <property type="term" value="F:hydrolase activity"/>
    <property type="evidence" value="ECO:0007669"/>
    <property type="project" value="UniProtKB-KW"/>
</dbReference>
<comment type="caution">
    <text evidence="4">The sequence shown here is derived from an EMBL/GenBank/DDBJ whole genome shotgun (WGS) entry which is preliminary data.</text>
</comment>
<dbReference type="Gene3D" id="3.40.50.1820">
    <property type="entry name" value="alpha/beta hydrolase"/>
    <property type="match status" value="1"/>
</dbReference>
<gene>
    <name evidence="4" type="ORF">EV686_105222</name>
</gene>
<dbReference type="PANTHER" id="PTHR10655">
    <property type="entry name" value="LYSOPHOSPHOLIPASE-RELATED"/>
    <property type="match status" value="1"/>
</dbReference>
<accession>A0A4R3V4Q5</accession>
<dbReference type="Pfam" id="PF02230">
    <property type="entry name" value="Abhydrolase_2"/>
    <property type="match status" value="1"/>
</dbReference>
<dbReference type="OrthoDB" id="9801763at2"/>
<comment type="similarity">
    <text evidence="1">Belongs to the AB hydrolase superfamily. AB hydrolase 2 family.</text>
</comment>
<protein>
    <submittedName>
        <fullName evidence="4">Phospholipase/carboxylesterase</fullName>
    </submittedName>
</protein>
<dbReference type="PANTHER" id="PTHR10655:SF17">
    <property type="entry name" value="LYSOPHOSPHOLIPASE-LIKE PROTEIN 1"/>
    <property type="match status" value="1"/>
</dbReference>
<organism evidence="4 5">
    <name type="scientific">Paracandidimonas soli</name>
    <dbReference type="NCBI Taxonomy" id="1917182"/>
    <lineage>
        <taxon>Bacteria</taxon>
        <taxon>Pseudomonadati</taxon>
        <taxon>Pseudomonadota</taxon>
        <taxon>Betaproteobacteria</taxon>
        <taxon>Burkholderiales</taxon>
        <taxon>Alcaligenaceae</taxon>
        <taxon>Paracandidimonas</taxon>
    </lineage>
</organism>
<dbReference type="InterPro" id="IPR050565">
    <property type="entry name" value="LYPA1-2/EST-like"/>
</dbReference>
<sequence>MSTDTLLDCIEIETAPNPTHAVIWMHGLGADANDFAPLATELGLYDSPAVRFIYPNARVRPITINGGMAMRGWYDIYTPELIRREDTQGLQQSQRDVQALIARENARGIPSGNIVLAGFSQGCAMTLQTGLRHPEKLAGLMGLSGYLPLASTLEAERHPANQDTPIFLAHGTVDPVVTIDRAEASRRLLENAGYQVQWKTYPMPHTVCPEELVDIARFLRHVLA</sequence>
<evidence type="ECO:0000256" key="1">
    <source>
        <dbReference type="ARBA" id="ARBA00006499"/>
    </source>
</evidence>
<evidence type="ECO:0000256" key="2">
    <source>
        <dbReference type="ARBA" id="ARBA00022801"/>
    </source>
</evidence>
<keyword evidence="5" id="KW-1185">Reference proteome</keyword>
<dbReference type="AlphaFoldDB" id="A0A4R3V4Q5"/>